<feature type="modified residue" description="4-aspartylphosphate" evidence="12">
    <location>
        <position position="1116"/>
    </location>
</feature>
<dbReference type="InterPro" id="IPR005467">
    <property type="entry name" value="His_kinase_dom"/>
</dbReference>
<dbReference type="SMART" id="SM00448">
    <property type="entry name" value="REC"/>
    <property type="match status" value="1"/>
</dbReference>
<dbReference type="STRING" id="763034.HMPREF9446_01375"/>
<dbReference type="Gene3D" id="1.10.10.60">
    <property type="entry name" value="Homeodomain-like"/>
    <property type="match status" value="1"/>
</dbReference>
<dbReference type="PANTHER" id="PTHR43547">
    <property type="entry name" value="TWO-COMPONENT HISTIDINE KINASE"/>
    <property type="match status" value="1"/>
</dbReference>
<dbReference type="FunFam" id="3.40.50.2300:FF:000138">
    <property type="entry name" value="Two-component system sensor histidine kinase/response regulator"/>
    <property type="match status" value="1"/>
</dbReference>
<dbReference type="Gene3D" id="1.10.287.130">
    <property type="match status" value="1"/>
</dbReference>
<dbReference type="InterPro" id="IPR011006">
    <property type="entry name" value="CheY-like_superfamily"/>
</dbReference>
<dbReference type="Pfam" id="PF07494">
    <property type="entry name" value="Reg_prop"/>
    <property type="match status" value="2"/>
</dbReference>
<feature type="domain" description="Histidine kinase" evidence="14">
    <location>
        <begin position="810"/>
        <end position="1027"/>
    </location>
</feature>
<evidence type="ECO:0000313" key="17">
    <source>
        <dbReference type="Proteomes" id="UP000003416"/>
    </source>
</evidence>
<dbReference type="InterPro" id="IPR011047">
    <property type="entry name" value="Quinoprotein_ADH-like_sf"/>
</dbReference>
<dbReference type="InterPro" id="IPR011110">
    <property type="entry name" value="Reg_prop"/>
</dbReference>
<evidence type="ECO:0000259" key="15">
    <source>
        <dbReference type="PROSITE" id="PS50110"/>
    </source>
</evidence>
<dbReference type="eggNOG" id="COG0745">
    <property type="taxonomic scope" value="Bacteria"/>
</dbReference>
<evidence type="ECO:0000256" key="10">
    <source>
        <dbReference type="ARBA" id="ARBA00023125"/>
    </source>
</evidence>
<dbReference type="FunFam" id="1.10.10.60:FF:000284">
    <property type="entry name" value="Two-component system sensor histidine kinase/response regulator"/>
    <property type="match status" value="1"/>
</dbReference>
<dbReference type="PROSITE" id="PS01124">
    <property type="entry name" value="HTH_ARAC_FAMILY_2"/>
    <property type="match status" value="1"/>
</dbReference>
<sequence length="1327" mass="151532">MRFIVSIVYFLFYLTFISTAQTYKYIGVEDGLSNRRIFSIKKDSTGYMWFLTNEGMDRYNGKEIKHYRLTGDEDTRLNSPIRLGWLYIGKNGELWAAGKSGRIFQYNSKYDHFINIYKLPKIPVSVSYSHKDRQDNIWLCTRYSITLYNTVNKQALLLPNILKSNITDIEQADDNHFFIATEKGIRYVKLGNRSLEIIPIKKLDNIQAQISELHFHQPTQRLFIGTFEKGIFAYDMRHDKIIHSNMDLSDVNIAKIIPLNATELLIATEGMGVHKMDIATCQSEPYITSTYENYNEMNGNNINDIYIDNEKRIWLANYPMGVTIIDNRYKNYNWIKHSIGNRQSLVNDQVHAVMEDSEGDLWFGTSNGISLYKSKTGQWHSFLSSFDQELKDKNHIFITLCEVSPGVIWAGGYTSGIYKINKKALSVEYFSPYLLTPANMRPDKYIRDIIKDSQGYVWSGGYYNLKCFDLASNEVQLYPGVSTVTAIAEKDSVHMWIGTSGGLYLLDRNSGKYYPIELQVESGYINTLYQDRNGLLYIGTNGSGLVVFDIRNHTFENYHAENSALVSNNIYTILPRRNGSIMMSTENGISCFSVESKTFRNWTKEQGLMSAFFNASAGTLQKDKGFVFGSTDGAVEFPENSKFPDYIYAPMIFTELHISYQPVYPGDKNSPLKKVINETDKLDLKYNQNSFSIKISSINYDSPDNVAYLWRLEGFYDRWNRLGEENLLRLTNLPSGKYTLHIRAISKAEPYRSLEERNIKVNIASPLWASTWAIICYILLATLLSGIGYRILALNKQKKISDEKTRFFINTAHDIRTPLTLIKAPLEELIENKKLDDKETNSMNIALRNVNALLQLTSNLINFERANVYSSKLCISERELNTYVREIYHTFQTYAETKHITFTYESNFSYLEAWFDKEKMDSILKNVISNALKYTPENGSVAILVHETKDNWKIEVRDTGIGVPVREQKKLFKLHFRGSNAINSKITGSGIGLMLVRKLVHLHNGKINIESAEHQGTTIRMSFPKGNGHFRKSALANPEKRPSDSTNVFSAPLKLSETPAASNGNLQKILIVEDNDELRAYLLQCLSSTYNVQVCSNGKEALVLVKEFWPELILSDIMMPEMGGDELCSAIKNDMETSHIPVLLLTALADEKHILEGLQIGADEYIVKPFSLNILKASIANLLANRALLRSKYTSIELATDESAPAANNYNSLDWKFISEIKRHVEGNMSNQELTVDVLCSLMGMSRTSFYNKLKALTDQAPSDYIRFIRLEQAAQLLKEGQHSITEIAEMTGFCDSKYFREVFKKHFKVNPSQYAKGEREEASDDQ</sequence>
<gene>
    <name evidence="16" type="ORF">HMPREF9446_01375</name>
</gene>
<comment type="caution">
    <text evidence="16">The sequence shown here is derived from an EMBL/GenBank/DDBJ whole genome shotgun (WGS) entry which is preliminary data.</text>
</comment>
<dbReference type="HOGENOM" id="CLU_000445_28_1_10"/>
<dbReference type="InterPro" id="IPR011123">
    <property type="entry name" value="Y_Y_Y"/>
</dbReference>
<evidence type="ECO:0000256" key="4">
    <source>
        <dbReference type="ARBA" id="ARBA00022679"/>
    </source>
</evidence>
<dbReference type="InterPro" id="IPR013783">
    <property type="entry name" value="Ig-like_fold"/>
</dbReference>
<dbReference type="InterPro" id="IPR001789">
    <property type="entry name" value="Sig_transdc_resp-reg_receiver"/>
</dbReference>
<dbReference type="eggNOG" id="COG3292">
    <property type="taxonomic scope" value="Bacteria"/>
</dbReference>
<dbReference type="Gene3D" id="2.60.40.10">
    <property type="entry name" value="Immunoglobulins"/>
    <property type="match status" value="1"/>
</dbReference>
<dbReference type="Pfam" id="PF00512">
    <property type="entry name" value="HisKA"/>
    <property type="match status" value="1"/>
</dbReference>
<dbReference type="InterPro" id="IPR018060">
    <property type="entry name" value="HTH_AraC"/>
</dbReference>
<feature type="domain" description="Response regulatory" evidence="15">
    <location>
        <begin position="1068"/>
        <end position="1183"/>
    </location>
</feature>
<keyword evidence="8" id="KW-0902">Two-component regulatory system</keyword>
<protein>
    <recommendedName>
        <fullName evidence="2">histidine kinase</fullName>
        <ecNumber evidence="2">2.7.13.3</ecNumber>
    </recommendedName>
</protein>
<dbReference type="Pfam" id="PF02518">
    <property type="entry name" value="HATPase_c"/>
    <property type="match status" value="1"/>
</dbReference>
<dbReference type="Gene3D" id="3.30.565.10">
    <property type="entry name" value="Histidine kinase-like ATPase, C-terminal domain"/>
    <property type="match status" value="1"/>
</dbReference>
<evidence type="ECO:0000256" key="3">
    <source>
        <dbReference type="ARBA" id="ARBA00022553"/>
    </source>
</evidence>
<evidence type="ECO:0000313" key="16">
    <source>
        <dbReference type="EMBL" id="EGF58355.1"/>
    </source>
</evidence>
<dbReference type="SUPFAM" id="SSF55874">
    <property type="entry name" value="ATPase domain of HSP90 chaperone/DNA topoisomerase II/histidine kinase"/>
    <property type="match status" value="1"/>
</dbReference>
<dbReference type="SMART" id="SM00388">
    <property type="entry name" value="HisKA"/>
    <property type="match status" value="1"/>
</dbReference>
<dbReference type="eggNOG" id="COG2207">
    <property type="taxonomic scope" value="Bacteria"/>
</dbReference>
<keyword evidence="10" id="KW-0238">DNA-binding</keyword>
<dbReference type="SUPFAM" id="SSF46689">
    <property type="entry name" value="Homeodomain-like"/>
    <property type="match status" value="1"/>
</dbReference>
<dbReference type="GO" id="GO:0003700">
    <property type="term" value="F:DNA-binding transcription factor activity"/>
    <property type="evidence" value="ECO:0007669"/>
    <property type="project" value="InterPro"/>
</dbReference>
<dbReference type="InterPro" id="IPR004358">
    <property type="entry name" value="Sig_transdc_His_kin-like_C"/>
</dbReference>
<organism evidence="16 17">
    <name type="scientific">Bacteroides fluxus YIT 12057</name>
    <dbReference type="NCBI Taxonomy" id="763034"/>
    <lineage>
        <taxon>Bacteria</taxon>
        <taxon>Pseudomonadati</taxon>
        <taxon>Bacteroidota</taxon>
        <taxon>Bacteroidia</taxon>
        <taxon>Bacteroidales</taxon>
        <taxon>Bacteroidaceae</taxon>
        <taxon>Bacteroides</taxon>
    </lineage>
</organism>
<dbReference type="GeneID" id="86049057"/>
<dbReference type="eggNOG" id="COG5002">
    <property type="taxonomic scope" value="Bacteria"/>
</dbReference>
<keyword evidence="4" id="KW-0808">Transferase</keyword>
<keyword evidence="5" id="KW-0547">Nucleotide-binding</keyword>
<evidence type="ECO:0000256" key="5">
    <source>
        <dbReference type="ARBA" id="ARBA00022741"/>
    </source>
</evidence>
<dbReference type="Proteomes" id="UP000003416">
    <property type="component" value="Unassembled WGS sequence"/>
</dbReference>
<keyword evidence="6 16" id="KW-0418">Kinase</keyword>
<dbReference type="Gene3D" id="3.40.50.2300">
    <property type="match status" value="1"/>
</dbReference>
<evidence type="ECO:0000256" key="9">
    <source>
        <dbReference type="ARBA" id="ARBA00023015"/>
    </source>
</evidence>
<dbReference type="GO" id="GO:0043565">
    <property type="term" value="F:sequence-specific DNA binding"/>
    <property type="evidence" value="ECO:0007669"/>
    <property type="project" value="InterPro"/>
</dbReference>
<dbReference type="SUPFAM" id="SSF50998">
    <property type="entry name" value="Quinoprotein alcohol dehydrogenase-like"/>
    <property type="match status" value="1"/>
</dbReference>
<dbReference type="RefSeq" id="WP_009124603.1">
    <property type="nucleotide sequence ID" value="NZ_GL882623.1"/>
</dbReference>
<dbReference type="GO" id="GO:0005524">
    <property type="term" value="F:ATP binding"/>
    <property type="evidence" value="ECO:0007669"/>
    <property type="project" value="UniProtKB-KW"/>
</dbReference>
<dbReference type="InterPro" id="IPR003661">
    <property type="entry name" value="HisK_dim/P_dom"/>
</dbReference>
<dbReference type="Pfam" id="PF07495">
    <property type="entry name" value="Y_Y_Y"/>
    <property type="match status" value="1"/>
</dbReference>
<dbReference type="SMART" id="SM00387">
    <property type="entry name" value="HATPase_c"/>
    <property type="match status" value="1"/>
</dbReference>
<dbReference type="FunFam" id="3.30.565.10:FF:000037">
    <property type="entry name" value="Hybrid sensor histidine kinase/response regulator"/>
    <property type="match status" value="1"/>
</dbReference>
<accession>F3PRM4</accession>
<dbReference type="FunFam" id="2.130.10.10:FF:001991">
    <property type="entry name" value="Two-component system sensor histidine kinase/response regulator, hybrid (One-component system)"/>
    <property type="match status" value="1"/>
</dbReference>
<dbReference type="SUPFAM" id="SSF63829">
    <property type="entry name" value="Calcium-dependent phosphotriesterase"/>
    <property type="match status" value="2"/>
</dbReference>
<keyword evidence="9" id="KW-0805">Transcription regulation</keyword>
<reference evidence="16 17" key="1">
    <citation type="submission" date="2011-02" db="EMBL/GenBank/DDBJ databases">
        <authorList>
            <person name="Weinstock G."/>
            <person name="Sodergren E."/>
            <person name="Clifton S."/>
            <person name="Fulton L."/>
            <person name="Fulton B."/>
            <person name="Courtney L."/>
            <person name="Fronick C."/>
            <person name="Harrison M."/>
            <person name="Strong C."/>
            <person name="Farmer C."/>
            <person name="Delahaunty K."/>
            <person name="Markovic C."/>
            <person name="Hall O."/>
            <person name="Minx P."/>
            <person name="Tomlinson C."/>
            <person name="Mitreva M."/>
            <person name="Hou S."/>
            <person name="Chen J."/>
            <person name="Wollam A."/>
            <person name="Pepin K.H."/>
            <person name="Johnson M."/>
            <person name="Bhonagiri V."/>
            <person name="Zhang X."/>
            <person name="Suruliraj S."/>
            <person name="Warren W."/>
            <person name="Chinwalla A."/>
            <person name="Mardis E.R."/>
            <person name="Wilson R.K."/>
        </authorList>
    </citation>
    <scope>NUCLEOTIDE SEQUENCE [LARGE SCALE GENOMIC DNA]</scope>
    <source>
        <strain evidence="16 17">YIT 12057</strain>
    </source>
</reference>
<dbReference type="InterPro" id="IPR018062">
    <property type="entry name" value="HTH_AraC-typ_CS"/>
</dbReference>
<dbReference type="InterPro" id="IPR009057">
    <property type="entry name" value="Homeodomain-like_sf"/>
</dbReference>
<dbReference type="InterPro" id="IPR003594">
    <property type="entry name" value="HATPase_dom"/>
</dbReference>
<dbReference type="EC" id="2.7.13.3" evidence="2"/>
<dbReference type="PROSITE" id="PS50109">
    <property type="entry name" value="HIS_KIN"/>
    <property type="match status" value="1"/>
</dbReference>
<evidence type="ECO:0000259" key="14">
    <source>
        <dbReference type="PROSITE" id="PS50109"/>
    </source>
</evidence>
<evidence type="ECO:0000256" key="1">
    <source>
        <dbReference type="ARBA" id="ARBA00000085"/>
    </source>
</evidence>
<evidence type="ECO:0000256" key="11">
    <source>
        <dbReference type="ARBA" id="ARBA00023163"/>
    </source>
</evidence>
<dbReference type="SUPFAM" id="SSF47384">
    <property type="entry name" value="Homodimeric domain of signal transducing histidine kinase"/>
    <property type="match status" value="1"/>
</dbReference>
<name>F3PRM4_9BACE</name>
<dbReference type="CDD" id="cd00082">
    <property type="entry name" value="HisKA"/>
    <property type="match status" value="1"/>
</dbReference>
<dbReference type="FunFam" id="2.60.40.10:FF:000791">
    <property type="entry name" value="Two-component system sensor histidine kinase/response regulator"/>
    <property type="match status" value="1"/>
</dbReference>
<proteinExistence type="predicted"/>
<evidence type="ECO:0000256" key="2">
    <source>
        <dbReference type="ARBA" id="ARBA00012438"/>
    </source>
</evidence>
<dbReference type="Pfam" id="PF12833">
    <property type="entry name" value="HTH_18"/>
    <property type="match status" value="1"/>
</dbReference>
<evidence type="ECO:0000256" key="6">
    <source>
        <dbReference type="ARBA" id="ARBA00022777"/>
    </source>
</evidence>
<dbReference type="Gene3D" id="2.130.10.10">
    <property type="entry name" value="YVTN repeat-like/Quinoprotein amine dehydrogenase"/>
    <property type="match status" value="3"/>
</dbReference>
<dbReference type="PROSITE" id="PS00041">
    <property type="entry name" value="HTH_ARAC_FAMILY_1"/>
    <property type="match status" value="1"/>
</dbReference>
<keyword evidence="11" id="KW-0804">Transcription</keyword>
<dbReference type="GO" id="GO:0000155">
    <property type="term" value="F:phosphorelay sensor kinase activity"/>
    <property type="evidence" value="ECO:0007669"/>
    <property type="project" value="InterPro"/>
</dbReference>
<dbReference type="InterPro" id="IPR036890">
    <property type="entry name" value="HATPase_C_sf"/>
</dbReference>
<evidence type="ECO:0000256" key="8">
    <source>
        <dbReference type="ARBA" id="ARBA00023012"/>
    </source>
</evidence>
<comment type="catalytic activity">
    <reaction evidence="1">
        <text>ATP + protein L-histidine = ADP + protein N-phospho-L-histidine.</text>
        <dbReference type="EC" id="2.7.13.3"/>
    </reaction>
</comment>
<dbReference type="InterPro" id="IPR036097">
    <property type="entry name" value="HisK_dim/P_sf"/>
</dbReference>
<keyword evidence="17" id="KW-1185">Reference proteome</keyword>
<dbReference type="SMART" id="SM00342">
    <property type="entry name" value="HTH_ARAC"/>
    <property type="match status" value="1"/>
</dbReference>
<dbReference type="InterPro" id="IPR015943">
    <property type="entry name" value="WD40/YVTN_repeat-like_dom_sf"/>
</dbReference>
<keyword evidence="7" id="KW-0067">ATP-binding</keyword>
<evidence type="ECO:0000256" key="7">
    <source>
        <dbReference type="ARBA" id="ARBA00022840"/>
    </source>
</evidence>
<feature type="domain" description="HTH araC/xylS-type" evidence="13">
    <location>
        <begin position="1219"/>
        <end position="1318"/>
    </location>
</feature>
<dbReference type="PROSITE" id="PS50110">
    <property type="entry name" value="RESPONSE_REGULATORY"/>
    <property type="match status" value="1"/>
</dbReference>
<evidence type="ECO:0000259" key="13">
    <source>
        <dbReference type="PROSITE" id="PS01124"/>
    </source>
</evidence>
<keyword evidence="3 12" id="KW-0597">Phosphoprotein</keyword>
<dbReference type="EMBL" id="AFBN01000024">
    <property type="protein sequence ID" value="EGF58355.1"/>
    <property type="molecule type" value="Genomic_DNA"/>
</dbReference>
<dbReference type="PANTHER" id="PTHR43547:SF2">
    <property type="entry name" value="HYBRID SIGNAL TRANSDUCTION HISTIDINE KINASE C"/>
    <property type="match status" value="1"/>
</dbReference>
<dbReference type="SUPFAM" id="SSF52172">
    <property type="entry name" value="CheY-like"/>
    <property type="match status" value="1"/>
</dbReference>
<evidence type="ECO:0000256" key="12">
    <source>
        <dbReference type="PROSITE-ProRule" id="PRU00169"/>
    </source>
</evidence>
<dbReference type="PRINTS" id="PR00344">
    <property type="entry name" value="BCTRLSENSOR"/>
</dbReference>
<dbReference type="Pfam" id="PF00072">
    <property type="entry name" value="Response_reg"/>
    <property type="match status" value="1"/>
</dbReference>